<feature type="signal peptide" evidence="1">
    <location>
        <begin position="1"/>
        <end position="25"/>
    </location>
</feature>
<sequence length="311" mass="34246">MSRLTLTLLVAAWALLLLLTPEAHAWPTPSSLWVPGIKTHRRPQRSCHAERNFRTVSRIYNLTVYPNQLPIFQAGGAGVPKGLFNKNVRGRVDPVGNFTNFEDSIEYFFALSPLPAGNAAKAAITGYQITEFSSQCKDVAASVVYLYCSVWNPGCADHGMPLPPLKQVAFWRFDKKGAVLNYDAWIPNLNSWVAQTTASNATQAESRAASIYQICAATQMRCTGANAQWGSVEECVTTLSAKPYGNYDEAWGDNIVCRSIHVVLTQVRPDHHCPHVGPTGGGKCVNVPYPENFFSDEALYERPTGETFICD</sequence>
<dbReference type="Proteomes" id="UP001303760">
    <property type="component" value="Unassembled WGS sequence"/>
</dbReference>
<accession>A0AAN7C4K9</accession>
<dbReference type="EMBL" id="MU860294">
    <property type="protein sequence ID" value="KAK4235135.1"/>
    <property type="molecule type" value="Genomic_DNA"/>
</dbReference>
<reference evidence="2" key="2">
    <citation type="submission" date="2023-05" db="EMBL/GenBank/DDBJ databases">
        <authorList>
            <consortium name="Lawrence Berkeley National Laboratory"/>
            <person name="Steindorff A."/>
            <person name="Hensen N."/>
            <person name="Bonometti L."/>
            <person name="Westerberg I."/>
            <person name="Brannstrom I.O."/>
            <person name="Guillou S."/>
            <person name="Cros-Aarteil S."/>
            <person name="Calhoun S."/>
            <person name="Haridas S."/>
            <person name="Kuo A."/>
            <person name="Mondo S."/>
            <person name="Pangilinan J."/>
            <person name="Riley R."/>
            <person name="Labutti K."/>
            <person name="Andreopoulos B."/>
            <person name="Lipzen A."/>
            <person name="Chen C."/>
            <person name="Yanf M."/>
            <person name="Daum C."/>
            <person name="Ng V."/>
            <person name="Clum A."/>
            <person name="Ohm R."/>
            <person name="Martin F."/>
            <person name="Silar P."/>
            <person name="Natvig D."/>
            <person name="Lalanne C."/>
            <person name="Gautier V."/>
            <person name="Ament-Velasquez S.L."/>
            <person name="Kruys A."/>
            <person name="Hutchinson M.I."/>
            <person name="Powell A.J."/>
            <person name="Barry K."/>
            <person name="Miller A.N."/>
            <person name="Grigoriev I.V."/>
            <person name="Debuchy R."/>
            <person name="Gladieux P."/>
            <person name="Thoren M.H."/>
            <person name="Johannesson H."/>
        </authorList>
    </citation>
    <scope>NUCLEOTIDE SEQUENCE</scope>
    <source>
        <strain evidence="2">CBS 532.94</strain>
    </source>
</reference>
<evidence type="ECO:0000313" key="2">
    <source>
        <dbReference type="EMBL" id="KAK4235135.1"/>
    </source>
</evidence>
<dbReference type="AlphaFoldDB" id="A0AAN7C4K9"/>
<protein>
    <submittedName>
        <fullName evidence="2">Uncharacterized protein</fullName>
    </submittedName>
</protein>
<keyword evidence="1" id="KW-0732">Signal</keyword>
<name>A0AAN7C4K9_9PEZI</name>
<organism evidence="2 3">
    <name type="scientific">Achaetomium macrosporum</name>
    <dbReference type="NCBI Taxonomy" id="79813"/>
    <lineage>
        <taxon>Eukaryota</taxon>
        <taxon>Fungi</taxon>
        <taxon>Dikarya</taxon>
        <taxon>Ascomycota</taxon>
        <taxon>Pezizomycotina</taxon>
        <taxon>Sordariomycetes</taxon>
        <taxon>Sordariomycetidae</taxon>
        <taxon>Sordariales</taxon>
        <taxon>Chaetomiaceae</taxon>
        <taxon>Achaetomium</taxon>
    </lineage>
</organism>
<comment type="caution">
    <text evidence="2">The sequence shown here is derived from an EMBL/GenBank/DDBJ whole genome shotgun (WGS) entry which is preliminary data.</text>
</comment>
<gene>
    <name evidence="2" type="ORF">C8A03DRAFT_18079</name>
</gene>
<feature type="chain" id="PRO_5042867279" evidence="1">
    <location>
        <begin position="26"/>
        <end position="311"/>
    </location>
</feature>
<keyword evidence="3" id="KW-1185">Reference proteome</keyword>
<evidence type="ECO:0000313" key="3">
    <source>
        <dbReference type="Proteomes" id="UP001303760"/>
    </source>
</evidence>
<evidence type="ECO:0000256" key="1">
    <source>
        <dbReference type="SAM" id="SignalP"/>
    </source>
</evidence>
<reference evidence="2" key="1">
    <citation type="journal article" date="2023" name="Mol. Phylogenet. Evol.">
        <title>Genome-scale phylogeny and comparative genomics of the fungal order Sordariales.</title>
        <authorList>
            <person name="Hensen N."/>
            <person name="Bonometti L."/>
            <person name="Westerberg I."/>
            <person name="Brannstrom I.O."/>
            <person name="Guillou S."/>
            <person name="Cros-Aarteil S."/>
            <person name="Calhoun S."/>
            <person name="Haridas S."/>
            <person name="Kuo A."/>
            <person name="Mondo S."/>
            <person name="Pangilinan J."/>
            <person name="Riley R."/>
            <person name="LaButti K."/>
            <person name="Andreopoulos B."/>
            <person name="Lipzen A."/>
            <person name="Chen C."/>
            <person name="Yan M."/>
            <person name="Daum C."/>
            <person name="Ng V."/>
            <person name="Clum A."/>
            <person name="Steindorff A."/>
            <person name="Ohm R.A."/>
            <person name="Martin F."/>
            <person name="Silar P."/>
            <person name="Natvig D.O."/>
            <person name="Lalanne C."/>
            <person name="Gautier V."/>
            <person name="Ament-Velasquez S.L."/>
            <person name="Kruys A."/>
            <person name="Hutchinson M.I."/>
            <person name="Powell A.J."/>
            <person name="Barry K."/>
            <person name="Miller A.N."/>
            <person name="Grigoriev I.V."/>
            <person name="Debuchy R."/>
            <person name="Gladieux P."/>
            <person name="Hiltunen Thoren M."/>
            <person name="Johannesson H."/>
        </authorList>
    </citation>
    <scope>NUCLEOTIDE SEQUENCE</scope>
    <source>
        <strain evidence="2">CBS 532.94</strain>
    </source>
</reference>
<proteinExistence type="predicted"/>